<evidence type="ECO:0000256" key="1">
    <source>
        <dbReference type="ARBA" id="ARBA00022598"/>
    </source>
</evidence>
<dbReference type="Pfam" id="PF05636">
    <property type="entry name" value="HIGH_NTase1"/>
    <property type="match status" value="1"/>
</dbReference>
<dbReference type="Gene3D" id="3.40.50.620">
    <property type="entry name" value="HUPs"/>
    <property type="match status" value="1"/>
</dbReference>
<reference evidence="4 5" key="1">
    <citation type="submission" date="2018-10" db="EMBL/GenBank/DDBJ databases">
        <title>Draft genome sequence of Bacillus salarius IM0101, isolated from a hypersaline soil in Inner Mongolia, China.</title>
        <authorList>
            <person name="Yamprayoonswat W."/>
            <person name="Boonvisut S."/>
            <person name="Jumpathong W."/>
            <person name="Sittihan S."/>
            <person name="Ruangsuj P."/>
            <person name="Wanthongcharoen S."/>
            <person name="Thongpramul N."/>
            <person name="Pimmason S."/>
            <person name="Yu B."/>
            <person name="Yasawong M."/>
        </authorList>
    </citation>
    <scope>NUCLEOTIDE SEQUENCE [LARGE SCALE GENOMIC DNA]</scope>
    <source>
        <strain evidence="4 5">IM0101</strain>
    </source>
</reference>
<feature type="binding site" evidence="3">
    <location>
        <position position="115"/>
    </location>
    <ligand>
        <name>ATP</name>
        <dbReference type="ChEBI" id="CHEBI:30616"/>
    </ligand>
</feature>
<organism evidence="4 5">
    <name type="scientific">Salibacterium salarium</name>
    <dbReference type="NCBI Taxonomy" id="284579"/>
    <lineage>
        <taxon>Bacteria</taxon>
        <taxon>Bacillati</taxon>
        <taxon>Bacillota</taxon>
        <taxon>Bacilli</taxon>
        <taxon>Bacillales</taxon>
        <taxon>Bacillaceae</taxon>
    </lineage>
</organism>
<dbReference type="GO" id="GO:0016740">
    <property type="term" value="F:transferase activity"/>
    <property type="evidence" value="ECO:0007669"/>
    <property type="project" value="UniProtKB-KW"/>
</dbReference>
<dbReference type="InterPro" id="IPR008513">
    <property type="entry name" value="tRNA(Met)_cyd_acetate_ligase"/>
</dbReference>
<feature type="binding site" evidence="3">
    <location>
        <position position="176"/>
    </location>
    <ligand>
        <name>ATP</name>
        <dbReference type="ChEBI" id="CHEBI:30616"/>
    </ligand>
</feature>
<feature type="binding site" evidence="3">
    <location>
        <begin position="21"/>
        <end position="34"/>
    </location>
    <ligand>
        <name>ATP</name>
        <dbReference type="ChEBI" id="CHEBI:30616"/>
    </ligand>
</feature>
<comment type="subcellular location">
    <subcellularLocation>
        <location evidence="3">Cytoplasm</location>
    </subcellularLocation>
</comment>
<dbReference type="PANTHER" id="PTHR37825">
    <property type="entry name" value="TRNA(MET) CYTIDINE ACETATE LIGASE"/>
    <property type="match status" value="1"/>
</dbReference>
<keyword evidence="2 3" id="KW-0819">tRNA processing</keyword>
<keyword evidence="3" id="KW-0547">Nucleotide-binding</keyword>
<keyword evidence="5" id="KW-1185">Reference proteome</keyword>
<evidence type="ECO:0000313" key="5">
    <source>
        <dbReference type="Proteomes" id="UP000275076"/>
    </source>
</evidence>
<dbReference type="InterPro" id="IPR014729">
    <property type="entry name" value="Rossmann-like_a/b/a_fold"/>
</dbReference>
<comment type="caution">
    <text evidence="3">Lacks conserved residue(s) required for the propagation of feature annotation.</text>
</comment>
<comment type="catalytic activity">
    <reaction evidence="3">
        <text>cytidine(34) in elongator tRNA(Met) + acetate + ATP = N(4)-acetylcytidine(34) in elongator tRNA(Met) + AMP + diphosphate</text>
        <dbReference type="Rhea" id="RHEA:58144"/>
        <dbReference type="Rhea" id="RHEA-COMP:10693"/>
        <dbReference type="Rhea" id="RHEA-COMP:10694"/>
        <dbReference type="ChEBI" id="CHEBI:30089"/>
        <dbReference type="ChEBI" id="CHEBI:30616"/>
        <dbReference type="ChEBI" id="CHEBI:33019"/>
        <dbReference type="ChEBI" id="CHEBI:74900"/>
        <dbReference type="ChEBI" id="CHEBI:82748"/>
        <dbReference type="ChEBI" id="CHEBI:456215"/>
    </reaction>
</comment>
<keyword evidence="3" id="KW-0963">Cytoplasm</keyword>
<keyword evidence="3" id="KW-0694">RNA-binding</keyword>
<evidence type="ECO:0000256" key="2">
    <source>
        <dbReference type="ARBA" id="ARBA00022694"/>
    </source>
</evidence>
<proteinExistence type="inferred from homology"/>
<dbReference type="AlphaFoldDB" id="A0A428MYA3"/>
<dbReference type="SUPFAM" id="SSF52374">
    <property type="entry name" value="Nucleotidylyl transferase"/>
    <property type="match status" value="1"/>
</dbReference>
<keyword evidence="3" id="KW-0820">tRNA-binding</keyword>
<evidence type="ECO:0000313" key="4">
    <source>
        <dbReference type="EMBL" id="RSL31138.1"/>
    </source>
</evidence>
<dbReference type="GO" id="GO:0000049">
    <property type="term" value="F:tRNA binding"/>
    <property type="evidence" value="ECO:0007669"/>
    <property type="project" value="UniProtKB-KW"/>
</dbReference>
<dbReference type="PANTHER" id="PTHR37825:SF1">
    <property type="entry name" value="TRNA(MET) CYTIDINE ACETATE LIGASE"/>
    <property type="match status" value="1"/>
</dbReference>
<dbReference type="GO" id="GO:0005524">
    <property type="term" value="F:ATP binding"/>
    <property type="evidence" value="ECO:0007669"/>
    <property type="project" value="UniProtKB-KW"/>
</dbReference>
<protein>
    <recommendedName>
        <fullName evidence="3">tRNA(Met) cytidine acetate ligase</fullName>
        <ecNumber evidence="3">6.3.4.-</ecNumber>
    </recommendedName>
</protein>
<feature type="binding site" evidence="3">
    <location>
        <position position="201"/>
    </location>
    <ligand>
        <name>ATP</name>
        <dbReference type="ChEBI" id="CHEBI:30616"/>
    </ligand>
</feature>
<dbReference type="GO" id="GO:0005737">
    <property type="term" value="C:cytoplasm"/>
    <property type="evidence" value="ECO:0007669"/>
    <property type="project" value="UniProtKB-SubCell"/>
</dbReference>
<dbReference type="Proteomes" id="UP000275076">
    <property type="component" value="Unassembled WGS sequence"/>
</dbReference>
<dbReference type="EMBL" id="RBVX01000028">
    <property type="protein sequence ID" value="RSL31138.1"/>
    <property type="molecule type" value="Genomic_DNA"/>
</dbReference>
<dbReference type="NCBIfam" id="NF010191">
    <property type="entry name" value="PRK13670.1"/>
    <property type="match status" value="1"/>
</dbReference>
<sequence>MHDIYSCYKGDSIVMKAVGLIVEYNPFHNGHQYHVQAAKKAANADVVVCVMSGYFLQRGEPALLPRRDRTLMALQGGADLVVELPYIFSSQHAGWFAQGAISVLDKLGVDTVCFGSEHGEITPFIKLLDFLETKSQTYDTYIKAFSKQGYSFPKAASLAFAKLDPDKDCPDLSQPNNVLGYHYMRAINYLNCSITPETIKRTASHYHDKNLSGSSISSATSIRRSLIENSKTPDKIHNVVPASTFQVIQDFLNNGGHYYNWEQYFCFLQAKTLTLSSAFLSEIYEAEEGLHHRFQTLIKTHSSFQSFMTALKTKRYTWTRLQRLAVQVLTGTLKSEARLALETQQADHIRILGMNSSGQAYLNQIKKHIDIPVFSTLPKNKTPQQQLDEKAAMAYYTVLPPSIRKVKWDQEYKQPPIILN</sequence>
<keyword evidence="4" id="KW-0808">Transferase</keyword>
<name>A0A428MYA3_9BACI</name>
<dbReference type="EC" id="6.3.4.-" evidence="3"/>
<comment type="function">
    <text evidence="3">Catalyzes the formation of N(4)-acetylcytidine (ac(4)C) at the wobble position of elongator tRNA(Met), using acetate and ATP as substrates. First activates an acetate ion to form acetyladenylate (Ac-AMP) and then transfers the acetyl group to tRNA to form ac(4)C34.</text>
</comment>
<comment type="similarity">
    <text evidence="3">Belongs to the TmcAL family.</text>
</comment>
<comment type="caution">
    <text evidence="4">The sequence shown here is derived from an EMBL/GenBank/DDBJ whole genome shotgun (WGS) entry which is preliminary data.</text>
</comment>
<accession>A0A428MYA3</accession>
<dbReference type="GO" id="GO:0006400">
    <property type="term" value="P:tRNA modification"/>
    <property type="evidence" value="ECO:0007669"/>
    <property type="project" value="UniProtKB-UniRule"/>
</dbReference>
<keyword evidence="1 3" id="KW-0436">Ligase</keyword>
<dbReference type="HAMAP" id="MF_01539">
    <property type="entry name" value="TmcAL"/>
    <property type="match status" value="1"/>
</dbReference>
<gene>
    <name evidence="3" type="primary">tmcAL</name>
    <name evidence="4" type="ORF">D7Z54_22775</name>
</gene>
<keyword evidence="3" id="KW-0067">ATP-binding</keyword>
<dbReference type="GO" id="GO:0016879">
    <property type="term" value="F:ligase activity, forming carbon-nitrogen bonds"/>
    <property type="evidence" value="ECO:0007669"/>
    <property type="project" value="UniProtKB-UniRule"/>
</dbReference>
<evidence type="ECO:0000256" key="3">
    <source>
        <dbReference type="HAMAP-Rule" id="MF_01539"/>
    </source>
</evidence>
<dbReference type="OrthoDB" id="9769796at2"/>